<dbReference type="GO" id="GO:0010181">
    <property type="term" value="F:FMN binding"/>
    <property type="evidence" value="ECO:0007669"/>
    <property type="project" value="InterPro"/>
</dbReference>
<dbReference type="Proteomes" id="UP000051658">
    <property type="component" value="Unassembled WGS sequence"/>
</dbReference>
<dbReference type="PANTHER" id="PTHR33798">
    <property type="entry name" value="FLAVOPROTEIN OXYGENASE"/>
    <property type="match status" value="1"/>
</dbReference>
<comment type="cofactor">
    <cofactor evidence="1">
        <name>FMN</name>
        <dbReference type="ChEBI" id="CHEBI:58210"/>
    </cofactor>
</comment>
<dbReference type="SUPFAM" id="SSF50475">
    <property type="entry name" value="FMN-binding split barrel"/>
    <property type="match status" value="1"/>
</dbReference>
<dbReference type="GO" id="GO:0016646">
    <property type="term" value="F:oxidoreductase activity, acting on the CH-NH group of donors, NAD or NADP as acceptor"/>
    <property type="evidence" value="ECO:0007669"/>
    <property type="project" value="UniProtKB-ARBA"/>
</dbReference>
<dbReference type="RefSeq" id="WP_034568475.1">
    <property type="nucleotide sequence ID" value="NZ_JQBS01000001.1"/>
</dbReference>
<evidence type="ECO:0000256" key="3">
    <source>
        <dbReference type="ARBA" id="ARBA00022643"/>
    </source>
</evidence>
<comment type="caution">
    <text evidence="6">The sequence shown here is derived from an EMBL/GenBank/DDBJ whole genome shotgun (WGS) entry which is preliminary data.</text>
</comment>
<proteinExistence type="inferred from homology"/>
<evidence type="ECO:0000313" key="7">
    <source>
        <dbReference type="Proteomes" id="UP000051658"/>
    </source>
</evidence>
<evidence type="ECO:0000259" key="5">
    <source>
        <dbReference type="SMART" id="SM00903"/>
    </source>
</evidence>
<accession>A0A0R2HYE5</accession>
<dbReference type="InterPro" id="IPR002563">
    <property type="entry name" value="Flavin_Rdtase-like_dom"/>
</dbReference>
<dbReference type="Gene3D" id="2.30.110.10">
    <property type="entry name" value="Electron Transport, Fmn-binding Protein, Chain A"/>
    <property type="match status" value="1"/>
</dbReference>
<comment type="similarity">
    <text evidence="4">Belongs to the flavoredoxin family.</text>
</comment>
<evidence type="ECO:0000256" key="2">
    <source>
        <dbReference type="ARBA" id="ARBA00022630"/>
    </source>
</evidence>
<dbReference type="GeneID" id="89589563"/>
<dbReference type="Pfam" id="PF01613">
    <property type="entry name" value="Flavin_Reduct"/>
    <property type="match status" value="1"/>
</dbReference>
<feature type="domain" description="Flavin reductase like" evidence="5">
    <location>
        <begin position="20"/>
        <end position="178"/>
    </location>
</feature>
<dbReference type="PATRIC" id="fig|1449336.4.peg.1081"/>
<reference evidence="6 7" key="1">
    <citation type="journal article" date="2015" name="Genome Announc.">
        <title>Expanding the biotechnology potential of lactobacilli through comparative genomics of 213 strains and associated genera.</title>
        <authorList>
            <person name="Sun Z."/>
            <person name="Harris H.M."/>
            <person name="McCann A."/>
            <person name="Guo C."/>
            <person name="Argimon S."/>
            <person name="Zhang W."/>
            <person name="Yang X."/>
            <person name="Jeffery I.B."/>
            <person name="Cooney J.C."/>
            <person name="Kagawa T.F."/>
            <person name="Liu W."/>
            <person name="Song Y."/>
            <person name="Salvetti E."/>
            <person name="Wrobel A."/>
            <person name="Rasinkangas P."/>
            <person name="Parkhill J."/>
            <person name="Rea M.C."/>
            <person name="O'Sullivan O."/>
            <person name="Ritari J."/>
            <person name="Douillard F.P."/>
            <person name="Paul Ross R."/>
            <person name="Yang R."/>
            <person name="Briner A.E."/>
            <person name="Felis G.E."/>
            <person name="de Vos W.M."/>
            <person name="Barrangou R."/>
            <person name="Klaenhammer T.R."/>
            <person name="Caufield P.W."/>
            <person name="Cui Y."/>
            <person name="Zhang H."/>
            <person name="O'Toole P.W."/>
        </authorList>
    </citation>
    <scope>NUCLEOTIDE SEQUENCE [LARGE SCALE GENOMIC DNA]</scope>
    <source>
        <strain evidence="6 7">DSM 20623</strain>
    </source>
</reference>
<name>A0A0R2HYE5_CARDV</name>
<keyword evidence="7" id="KW-1185">Reference proteome</keyword>
<dbReference type="eggNOG" id="COG1853">
    <property type="taxonomic scope" value="Bacteria"/>
</dbReference>
<dbReference type="AlphaFoldDB" id="A0A0R2HYE5"/>
<evidence type="ECO:0000256" key="4">
    <source>
        <dbReference type="ARBA" id="ARBA00038054"/>
    </source>
</evidence>
<keyword evidence="3" id="KW-0288">FMN</keyword>
<keyword evidence="2" id="KW-0285">Flavoprotein</keyword>
<organism evidence="6 7">
    <name type="scientific">Carnobacterium divergens DSM 20623</name>
    <dbReference type="NCBI Taxonomy" id="1449336"/>
    <lineage>
        <taxon>Bacteria</taxon>
        <taxon>Bacillati</taxon>
        <taxon>Bacillota</taxon>
        <taxon>Bacilli</taxon>
        <taxon>Lactobacillales</taxon>
        <taxon>Carnobacteriaceae</taxon>
        <taxon>Carnobacterium</taxon>
    </lineage>
</organism>
<dbReference type="SMART" id="SM00903">
    <property type="entry name" value="Flavin_Reduct"/>
    <property type="match status" value="1"/>
</dbReference>
<evidence type="ECO:0000256" key="1">
    <source>
        <dbReference type="ARBA" id="ARBA00001917"/>
    </source>
</evidence>
<dbReference type="PANTHER" id="PTHR33798:SF5">
    <property type="entry name" value="FLAVIN REDUCTASE LIKE DOMAIN-CONTAINING PROTEIN"/>
    <property type="match status" value="1"/>
</dbReference>
<protein>
    <recommendedName>
        <fullName evidence="5">Flavin reductase like domain-containing protein</fullName>
    </recommendedName>
</protein>
<evidence type="ECO:0000313" key="6">
    <source>
        <dbReference type="EMBL" id="KRN57801.1"/>
    </source>
</evidence>
<sequence length="206" mass="23075">MIHYRSQDLSKKQQYKFLSGSVIPRPIAWLTTQSKDAGVLNIAPFSFFSGVSNELPLLSIAILRRDGKCKDSARNILETKELVVHIVDETLVTEMNQTAASLAFDESELALTSLTTTPSKTVAVPSIAEANIRFEATLHQHIPVTNEDGQVITDLFLVNVTDFYFKESVFDQERDYILSAKLHPVARLAGNQYATLKKEYTITRPE</sequence>
<dbReference type="InterPro" id="IPR012349">
    <property type="entry name" value="Split_barrel_FMN-bd"/>
</dbReference>
<dbReference type="EMBL" id="JQBS01000001">
    <property type="protein sequence ID" value="KRN57801.1"/>
    <property type="molecule type" value="Genomic_DNA"/>
</dbReference>
<gene>
    <name evidence="6" type="ORF">IV74_GL001056</name>
</gene>